<comment type="subcellular location">
    <subcellularLocation>
        <location evidence="1">Membrane</location>
        <topology evidence="1">Multi-pass membrane protein</topology>
    </subcellularLocation>
</comment>
<evidence type="ECO:0000313" key="6">
    <source>
        <dbReference type="EMBL" id="MBC8540616.1"/>
    </source>
</evidence>
<organism evidence="6 7">
    <name type="scientific">Congzhengia minquanensis</name>
    <dbReference type="NCBI Taxonomy" id="2763657"/>
    <lineage>
        <taxon>Bacteria</taxon>
        <taxon>Bacillati</taxon>
        <taxon>Bacillota</taxon>
        <taxon>Clostridia</taxon>
        <taxon>Eubacteriales</taxon>
        <taxon>Oscillospiraceae</taxon>
        <taxon>Congzhengia</taxon>
    </lineage>
</organism>
<keyword evidence="7" id="KW-1185">Reference proteome</keyword>
<evidence type="ECO:0000256" key="1">
    <source>
        <dbReference type="ARBA" id="ARBA00004141"/>
    </source>
</evidence>
<evidence type="ECO:0000256" key="3">
    <source>
        <dbReference type="ARBA" id="ARBA00022989"/>
    </source>
</evidence>
<evidence type="ECO:0000256" key="5">
    <source>
        <dbReference type="SAM" id="Phobius"/>
    </source>
</evidence>
<sequence>MNIIRMLKGSRKQIFQVALLSFIVNSLYALGNFALGIWSKSYWFLTMGAYNLILAIMRVSVVLSNKKNEKNISEIFIQRFIGIMIILLGCILCGSVYLSINFDVAHKFHEIIMITIATYTFTKITLAIINYVKRSKFNSHIISTIRCIALCDATASLYSLQKSMLVSFEGMTVNDIRLMNILTGASVVIIVVVLGVLLIKKSKKEIKNG</sequence>
<dbReference type="Proteomes" id="UP000611762">
    <property type="component" value="Unassembled WGS sequence"/>
</dbReference>
<dbReference type="InterPro" id="IPR027469">
    <property type="entry name" value="Cation_efflux_TMD_sf"/>
</dbReference>
<protein>
    <submittedName>
        <fullName evidence="6">Uncharacterized protein</fullName>
    </submittedName>
</protein>
<feature type="transmembrane region" description="Helical" evidence="5">
    <location>
        <begin position="41"/>
        <end position="64"/>
    </location>
</feature>
<proteinExistence type="predicted"/>
<name>A0A926DLR5_9FIRM</name>
<accession>A0A926DLR5</accession>
<evidence type="ECO:0000313" key="7">
    <source>
        <dbReference type="Proteomes" id="UP000611762"/>
    </source>
</evidence>
<feature type="transmembrane region" description="Helical" evidence="5">
    <location>
        <begin position="14"/>
        <end position="35"/>
    </location>
</feature>
<feature type="transmembrane region" description="Helical" evidence="5">
    <location>
        <begin position="111"/>
        <end position="132"/>
    </location>
</feature>
<feature type="transmembrane region" description="Helical" evidence="5">
    <location>
        <begin position="181"/>
        <end position="199"/>
    </location>
</feature>
<keyword evidence="4 5" id="KW-0472">Membrane</keyword>
<dbReference type="AlphaFoldDB" id="A0A926DLR5"/>
<feature type="transmembrane region" description="Helical" evidence="5">
    <location>
        <begin position="76"/>
        <end position="99"/>
    </location>
</feature>
<keyword evidence="2 5" id="KW-0812">Transmembrane</keyword>
<comment type="caution">
    <text evidence="6">The sequence shown here is derived from an EMBL/GenBank/DDBJ whole genome shotgun (WGS) entry which is preliminary data.</text>
</comment>
<feature type="transmembrane region" description="Helical" evidence="5">
    <location>
        <begin position="144"/>
        <end position="161"/>
    </location>
</feature>
<evidence type="ECO:0000256" key="4">
    <source>
        <dbReference type="ARBA" id="ARBA00023136"/>
    </source>
</evidence>
<evidence type="ECO:0000256" key="2">
    <source>
        <dbReference type="ARBA" id="ARBA00022692"/>
    </source>
</evidence>
<dbReference type="EMBL" id="JACRSU010000002">
    <property type="protein sequence ID" value="MBC8540616.1"/>
    <property type="molecule type" value="Genomic_DNA"/>
</dbReference>
<dbReference type="SUPFAM" id="SSF161111">
    <property type="entry name" value="Cation efflux protein transmembrane domain-like"/>
    <property type="match status" value="1"/>
</dbReference>
<dbReference type="RefSeq" id="WP_249311783.1">
    <property type="nucleotide sequence ID" value="NZ_JACRSU010000002.1"/>
</dbReference>
<dbReference type="GO" id="GO:0016020">
    <property type="term" value="C:membrane"/>
    <property type="evidence" value="ECO:0007669"/>
    <property type="project" value="UniProtKB-SubCell"/>
</dbReference>
<reference evidence="6" key="1">
    <citation type="submission" date="2020-08" db="EMBL/GenBank/DDBJ databases">
        <title>Genome public.</title>
        <authorList>
            <person name="Liu C."/>
            <person name="Sun Q."/>
        </authorList>
    </citation>
    <scope>NUCLEOTIDE SEQUENCE</scope>
    <source>
        <strain evidence="6">H8</strain>
    </source>
</reference>
<keyword evidence="3 5" id="KW-1133">Transmembrane helix</keyword>
<gene>
    <name evidence="6" type="ORF">H8698_06465</name>
</gene>